<evidence type="ECO:0000256" key="7">
    <source>
        <dbReference type="ARBA" id="ARBA00023136"/>
    </source>
</evidence>
<proteinExistence type="inferred from homology"/>
<keyword evidence="6 8" id="KW-1133">Transmembrane helix</keyword>
<evidence type="ECO:0000313" key="10">
    <source>
        <dbReference type="EMBL" id="OXM52414.1"/>
    </source>
</evidence>
<protein>
    <submittedName>
        <fullName evidence="10">Sugar ABC transporter permease</fullName>
    </submittedName>
</protein>
<dbReference type="PANTHER" id="PTHR30413">
    <property type="entry name" value="INNER MEMBRANE TRANSPORT PERMEASE"/>
    <property type="match status" value="1"/>
</dbReference>
<comment type="caution">
    <text evidence="10">The sequence shown here is derived from an EMBL/GenBank/DDBJ whole genome shotgun (WGS) entry which is preliminary data.</text>
</comment>
<organism evidence="10 11">
    <name type="scientific">Amycolatopsis alba DSM 44262</name>
    <dbReference type="NCBI Taxonomy" id="1125972"/>
    <lineage>
        <taxon>Bacteria</taxon>
        <taxon>Bacillati</taxon>
        <taxon>Actinomycetota</taxon>
        <taxon>Actinomycetes</taxon>
        <taxon>Pseudonocardiales</taxon>
        <taxon>Pseudonocardiaceae</taxon>
        <taxon>Amycolatopsis</taxon>
    </lineage>
</organism>
<reference evidence="10 11" key="1">
    <citation type="submission" date="2017-07" db="EMBL/GenBank/DDBJ databases">
        <title>Amycolatopsis alba DSM 44262 Genome sequencing and assembly.</title>
        <authorList>
            <person name="Kaur N."/>
            <person name="Mayilraj S."/>
        </authorList>
    </citation>
    <scope>NUCLEOTIDE SEQUENCE [LARGE SCALE GENOMIC DNA]</scope>
    <source>
        <strain evidence="10 11">DSM 44262</strain>
    </source>
</reference>
<dbReference type="GO" id="GO:0005886">
    <property type="term" value="C:plasma membrane"/>
    <property type="evidence" value="ECO:0007669"/>
    <property type="project" value="UniProtKB-SubCell"/>
</dbReference>
<feature type="transmembrane region" description="Helical" evidence="8">
    <location>
        <begin position="227"/>
        <end position="252"/>
    </location>
</feature>
<accession>A0A229S1D8</accession>
<evidence type="ECO:0000256" key="3">
    <source>
        <dbReference type="ARBA" id="ARBA00022448"/>
    </source>
</evidence>
<gene>
    <name evidence="10" type="ORF">CFP75_09525</name>
</gene>
<comment type="similarity">
    <text evidence="2">Belongs to the ABC-2 integral membrane protein family.</text>
</comment>
<keyword evidence="11" id="KW-1185">Reference proteome</keyword>
<dbReference type="GO" id="GO:0015920">
    <property type="term" value="P:lipopolysaccharide transport"/>
    <property type="evidence" value="ECO:0007669"/>
    <property type="project" value="TreeGrafter"/>
</dbReference>
<feature type="transmembrane region" description="Helical" evidence="8">
    <location>
        <begin position="131"/>
        <end position="149"/>
    </location>
</feature>
<sequence>MRAESTSTRTAFGCKADGSFPWSGRGVPATIGPIGTLVPVHATSTVHAPDGAAPTSVPPISDSKTFSRAFADIKTGFAAKELWGHLGWQDIKQRYRRSVIGPFWITISQGVIALGLGLLYSQLFHMPTPTFLPYISTGFIIWGFISGCLSEGMETFISNEGLIKQLPAPLSVYVLRTVWRQTLMLMHNLIVYVIVVAIFFTALNHPYSLNTGNCDPGFSGICHPGIGWYSLTAIPGFFMLALNAGWVTLLLGIISTRYRDIPQVISSIIQLLFYMTPIVWPVDQLMAGGARVDTSWALPFVHGNPLFHFIQIVRAPLIGQEVSINSWYVVAGFTVVGWILALVAMRNYRSRVSYWV</sequence>
<keyword evidence="3" id="KW-0813">Transport</keyword>
<dbReference type="Pfam" id="PF01061">
    <property type="entry name" value="ABC2_membrane"/>
    <property type="match status" value="1"/>
</dbReference>
<evidence type="ECO:0000313" key="11">
    <source>
        <dbReference type="Proteomes" id="UP000215563"/>
    </source>
</evidence>
<evidence type="ECO:0000256" key="5">
    <source>
        <dbReference type="ARBA" id="ARBA00022692"/>
    </source>
</evidence>
<feature type="transmembrane region" description="Helical" evidence="8">
    <location>
        <begin position="326"/>
        <end position="345"/>
    </location>
</feature>
<evidence type="ECO:0000259" key="9">
    <source>
        <dbReference type="Pfam" id="PF01061"/>
    </source>
</evidence>
<keyword evidence="4" id="KW-1003">Cell membrane</keyword>
<keyword evidence="5 8" id="KW-0812">Transmembrane</keyword>
<comment type="subcellular location">
    <subcellularLocation>
        <location evidence="1">Cell membrane</location>
        <topology evidence="1">Multi-pass membrane protein</topology>
    </subcellularLocation>
</comment>
<feature type="transmembrane region" description="Helical" evidence="8">
    <location>
        <begin position="99"/>
        <end position="119"/>
    </location>
</feature>
<evidence type="ECO:0000256" key="6">
    <source>
        <dbReference type="ARBA" id="ARBA00022989"/>
    </source>
</evidence>
<evidence type="ECO:0000256" key="2">
    <source>
        <dbReference type="ARBA" id="ARBA00007783"/>
    </source>
</evidence>
<dbReference type="InterPro" id="IPR013525">
    <property type="entry name" value="ABC2_TM"/>
</dbReference>
<feature type="transmembrane region" description="Helical" evidence="8">
    <location>
        <begin position="189"/>
        <end position="207"/>
    </location>
</feature>
<dbReference type="OrthoDB" id="9796017at2"/>
<name>A0A229S1D8_AMYAL</name>
<dbReference type="PANTHER" id="PTHR30413:SF10">
    <property type="entry name" value="CAPSULE POLYSACCHARIDE EXPORT INNER-MEMBRANE PROTEIN CTRC"/>
    <property type="match status" value="1"/>
</dbReference>
<evidence type="ECO:0000256" key="1">
    <source>
        <dbReference type="ARBA" id="ARBA00004651"/>
    </source>
</evidence>
<dbReference type="AlphaFoldDB" id="A0A229S1D8"/>
<dbReference type="EMBL" id="NMQU01000026">
    <property type="protein sequence ID" value="OXM52414.1"/>
    <property type="molecule type" value="Genomic_DNA"/>
</dbReference>
<keyword evidence="7 8" id="KW-0472">Membrane</keyword>
<feature type="domain" description="ABC-2 type transporter transmembrane" evidence="9">
    <location>
        <begin position="84"/>
        <end position="306"/>
    </location>
</feature>
<dbReference type="Proteomes" id="UP000215563">
    <property type="component" value="Unassembled WGS sequence"/>
</dbReference>
<evidence type="ECO:0000256" key="8">
    <source>
        <dbReference type="SAM" id="Phobius"/>
    </source>
</evidence>
<dbReference type="GO" id="GO:0140359">
    <property type="term" value="F:ABC-type transporter activity"/>
    <property type="evidence" value="ECO:0007669"/>
    <property type="project" value="InterPro"/>
</dbReference>
<feature type="transmembrane region" description="Helical" evidence="8">
    <location>
        <begin position="264"/>
        <end position="282"/>
    </location>
</feature>
<evidence type="ECO:0000256" key="4">
    <source>
        <dbReference type="ARBA" id="ARBA00022475"/>
    </source>
</evidence>